<accession>Q0W3G7</accession>
<dbReference type="EMBL" id="AM114193">
    <property type="protein sequence ID" value="CAJ37076.1"/>
    <property type="molecule type" value="Genomic_DNA"/>
</dbReference>
<dbReference type="Proteomes" id="UP000000663">
    <property type="component" value="Chromosome"/>
</dbReference>
<keyword evidence="3" id="KW-0812">Transmembrane</keyword>
<proteinExistence type="inferred from homology"/>
<comment type="similarity">
    <text evidence="2">Belongs to the CDP-alcohol phosphatidyltransferase class-I family.</text>
</comment>
<dbReference type="GO" id="GO:0008654">
    <property type="term" value="P:phospholipid biosynthetic process"/>
    <property type="evidence" value="ECO:0007669"/>
    <property type="project" value="InterPro"/>
</dbReference>
<keyword evidence="5" id="KW-1185">Reference proteome</keyword>
<protein>
    <submittedName>
        <fullName evidence="4">CDP-alcohol phosphatidyltransferase</fullName>
    </submittedName>
</protein>
<keyword evidence="1 2" id="KW-0808">Transferase</keyword>
<dbReference type="Pfam" id="PF01066">
    <property type="entry name" value="CDP-OH_P_transf"/>
    <property type="match status" value="1"/>
</dbReference>
<dbReference type="STRING" id="351160.RCIX1904"/>
<keyword evidence="3" id="KW-1133">Transmembrane helix</keyword>
<evidence type="ECO:0000256" key="1">
    <source>
        <dbReference type="ARBA" id="ARBA00022679"/>
    </source>
</evidence>
<dbReference type="OrthoDB" id="9904at2157"/>
<dbReference type="eggNOG" id="arCOG00670">
    <property type="taxonomic scope" value="Archaea"/>
</dbReference>
<evidence type="ECO:0000256" key="3">
    <source>
        <dbReference type="SAM" id="Phobius"/>
    </source>
</evidence>
<dbReference type="InterPro" id="IPR043130">
    <property type="entry name" value="CDP-OH_PTrfase_TM_dom"/>
</dbReference>
<dbReference type="KEGG" id="rci:RCIX1904"/>
<dbReference type="AlphaFoldDB" id="Q0W3G7"/>
<dbReference type="InterPro" id="IPR000462">
    <property type="entry name" value="CDP-OH_P_trans"/>
</dbReference>
<reference evidence="4 5" key="1">
    <citation type="journal article" date="2006" name="Science">
        <title>Genome of rice cluster I archaea -- the key methane producers in the rice rhizosphere.</title>
        <authorList>
            <person name="Erkel C."/>
            <person name="Kube M."/>
            <person name="Reinhardt R."/>
            <person name="Liesack W."/>
        </authorList>
    </citation>
    <scope>NUCLEOTIDE SEQUENCE [LARGE SCALE GENOMIC DNA]</scope>
    <source>
        <strain evidence="5">DSM 22066 / NBRC 105507 / MRE50</strain>
    </source>
</reference>
<feature type="transmembrane region" description="Helical" evidence="3">
    <location>
        <begin position="37"/>
        <end position="64"/>
    </location>
</feature>
<organism evidence="4 5">
    <name type="scientific">Methanocella arvoryzae (strain DSM 22066 / NBRC 105507 / MRE50)</name>
    <dbReference type="NCBI Taxonomy" id="351160"/>
    <lineage>
        <taxon>Archaea</taxon>
        <taxon>Methanobacteriati</taxon>
        <taxon>Methanobacteriota</taxon>
        <taxon>Stenosarchaea group</taxon>
        <taxon>Methanomicrobia</taxon>
        <taxon>Methanocellales</taxon>
        <taxon>Methanocellaceae</taxon>
        <taxon>Methanocella</taxon>
    </lineage>
</organism>
<dbReference type="GO" id="GO:0016020">
    <property type="term" value="C:membrane"/>
    <property type="evidence" value="ECO:0007669"/>
    <property type="project" value="InterPro"/>
</dbReference>
<evidence type="ECO:0000313" key="5">
    <source>
        <dbReference type="Proteomes" id="UP000000663"/>
    </source>
</evidence>
<evidence type="ECO:0000313" key="4">
    <source>
        <dbReference type="EMBL" id="CAJ37076.1"/>
    </source>
</evidence>
<gene>
    <name evidence="4" type="ORF">RCIX1904</name>
</gene>
<feature type="transmembrane region" description="Helical" evidence="3">
    <location>
        <begin position="98"/>
        <end position="123"/>
    </location>
</feature>
<sequence>MSLLYVFKPLKDRTLMPISCALHRAGVTPNMVTSAGLLMSVIGGLLAASGQLYAGIAVFTLGAIMDAVDGSLARVSGECTEFGRYYDSVCDRLSELSFVAGAIIGGAPVMALVVIAGSCLLLTTRIFNHRRGLNSNAACFGRPERLALLIAGLLAPAPYDLALFTIAGLLCLISSGQALASGLRSSRDQNESTGPVLR</sequence>
<dbReference type="Gene3D" id="1.20.120.1760">
    <property type="match status" value="1"/>
</dbReference>
<evidence type="ECO:0000256" key="2">
    <source>
        <dbReference type="RuleBase" id="RU003750"/>
    </source>
</evidence>
<keyword evidence="3" id="KW-0472">Membrane</keyword>
<dbReference type="PROSITE" id="PS00379">
    <property type="entry name" value="CDP_ALCOHOL_P_TRANSF"/>
    <property type="match status" value="1"/>
</dbReference>
<dbReference type="GO" id="GO:0016780">
    <property type="term" value="F:phosphotransferase activity, for other substituted phosphate groups"/>
    <property type="evidence" value="ECO:0007669"/>
    <property type="project" value="InterPro"/>
</dbReference>
<name>Q0W3G7_METAR</name>
<dbReference type="InterPro" id="IPR048254">
    <property type="entry name" value="CDP_ALCOHOL_P_TRANSF_CS"/>
</dbReference>